<dbReference type="InterPro" id="IPR001926">
    <property type="entry name" value="TrpB-like_PALP"/>
</dbReference>
<evidence type="ECO:0000256" key="2">
    <source>
        <dbReference type="ARBA" id="ARBA00022898"/>
    </source>
</evidence>
<dbReference type="CDD" id="cd01563">
    <property type="entry name" value="Thr-synth_1"/>
    <property type="match status" value="1"/>
</dbReference>
<dbReference type="GO" id="GO:0006565">
    <property type="term" value="P:L-serine catabolic process"/>
    <property type="evidence" value="ECO:0007669"/>
    <property type="project" value="TreeGrafter"/>
</dbReference>
<dbReference type="PANTHER" id="PTHR48078:SF6">
    <property type="entry name" value="L-THREONINE DEHYDRATASE CATABOLIC TDCB"/>
    <property type="match status" value="1"/>
</dbReference>
<dbReference type="EMBL" id="FOQY01000047">
    <property type="protein sequence ID" value="SFL00874.1"/>
    <property type="molecule type" value="Genomic_DNA"/>
</dbReference>
<evidence type="ECO:0000256" key="3">
    <source>
        <dbReference type="ARBA" id="ARBA00023239"/>
    </source>
</evidence>
<dbReference type="PANTHER" id="PTHR48078">
    <property type="entry name" value="THREONINE DEHYDRATASE, MITOCHONDRIAL-RELATED"/>
    <property type="match status" value="1"/>
</dbReference>
<dbReference type="RefSeq" id="WP_093891756.1">
    <property type="nucleotide sequence ID" value="NZ_FOQY01000047.1"/>
</dbReference>
<evidence type="ECO:0000256" key="1">
    <source>
        <dbReference type="ARBA" id="ARBA00001933"/>
    </source>
</evidence>
<feature type="domain" description="Tryptophan synthase beta chain-like PALP" evidence="4">
    <location>
        <begin position="72"/>
        <end position="367"/>
    </location>
</feature>
<dbReference type="Gene3D" id="3.40.50.1100">
    <property type="match status" value="2"/>
</dbReference>
<name>A0A1I4E4W6_9ACTN</name>
<dbReference type="GO" id="GO:0030170">
    <property type="term" value="F:pyridoxal phosphate binding"/>
    <property type="evidence" value="ECO:0007669"/>
    <property type="project" value="InterPro"/>
</dbReference>
<reference evidence="6" key="1">
    <citation type="submission" date="2016-10" db="EMBL/GenBank/DDBJ databases">
        <authorList>
            <person name="Varghese N."/>
            <person name="Submissions S."/>
        </authorList>
    </citation>
    <scope>NUCLEOTIDE SEQUENCE [LARGE SCALE GENOMIC DNA]</scope>
    <source>
        <strain evidence="6">CGMCC 4.2126</strain>
    </source>
</reference>
<dbReference type="SUPFAM" id="SSF53686">
    <property type="entry name" value="Tryptophan synthase beta subunit-like PLP-dependent enzymes"/>
    <property type="match status" value="1"/>
</dbReference>
<dbReference type="Proteomes" id="UP000199111">
    <property type="component" value="Unassembled WGS sequence"/>
</dbReference>
<keyword evidence="3" id="KW-0456">Lyase</keyword>
<evidence type="ECO:0000313" key="6">
    <source>
        <dbReference type="Proteomes" id="UP000199111"/>
    </source>
</evidence>
<dbReference type="AlphaFoldDB" id="A0A1I4E4W6"/>
<dbReference type="GO" id="GO:0004794">
    <property type="term" value="F:threonine deaminase activity"/>
    <property type="evidence" value="ECO:0007669"/>
    <property type="project" value="TreeGrafter"/>
</dbReference>
<dbReference type="Pfam" id="PF00291">
    <property type="entry name" value="PALP"/>
    <property type="match status" value="1"/>
</dbReference>
<evidence type="ECO:0000313" key="5">
    <source>
        <dbReference type="EMBL" id="SFL00874.1"/>
    </source>
</evidence>
<dbReference type="GO" id="GO:0009097">
    <property type="term" value="P:isoleucine biosynthetic process"/>
    <property type="evidence" value="ECO:0007669"/>
    <property type="project" value="TreeGrafter"/>
</dbReference>
<organism evidence="5 6">
    <name type="scientific">Streptosporangium canum</name>
    <dbReference type="NCBI Taxonomy" id="324952"/>
    <lineage>
        <taxon>Bacteria</taxon>
        <taxon>Bacillati</taxon>
        <taxon>Actinomycetota</taxon>
        <taxon>Actinomycetes</taxon>
        <taxon>Streptosporangiales</taxon>
        <taxon>Streptosporangiaceae</taxon>
        <taxon>Streptosporangium</taxon>
    </lineage>
</organism>
<accession>A0A1I4E4W6</accession>
<dbReference type="InterPro" id="IPR050147">
    <property type="entry name" value="Ser/Thr_Dehydratase"/>
</dbReference>
<proteinExistence type="predicted"/>
<dbReference type="InterPro" id="IPR000634">
    <property type="entry name" value="Ser/Thr_deHydtase_PyrdxlP-BS"/>
</dbReference>
<keyword evidence="2" id="KW-0663">Pyridoxal phosphate</keyword>
<evidence type="ECO:0000259" key="4">
    <source>
        <dbReference type="Pfam" id="PF00291"/>
    </source>
</evidence>
<dbReference type="GO" id="GO:0006567">
    <property type="term" value="P:L-threonine catabolic process"/>
    <property type="evidence" value="ECO:0007669"/>
    <property type="project" value="TreeGrafter"/>
</dbReference>
<protein>
    <submittedName>
        <fullName evidence="5">Threonine synthase</fullName>
    </submittedName>
</protein>
<keyword evidence="6" id="KW-1185">Reference proteome</keyword>
<gene>
    <name evidence="5" type="ORF">SAMN05216275_1473</name>
</gene>
<comment type="cofactor">
    <cofactor evidence="1">
        <name>pyridoxal 5'-phosphate</name>
        <dbReference type="ChEBI" id="CHEBI:597326"/>
    </cofactor>
</comment>
<dbReference type="InterPro" id="IPR036052">
    <property type="entry name" value="TrpB-like_PALP_sf"/>
</dbReference>
<dbReference type="GO" id="GO:0003941">
    <property type="term" value="F:L-serine ammonia-lyase activity"/>
    <property type="evidence" value="ECO:0007669"/>
    <property type="project" value="TreeGrafter"/>
</dbReference>
<sequence length="392" mass="42221">MNDTASTVVNTPFLYDRSGRRYAVTDRRWRGEDGTPLALSPMPGLTPDRIDTGERSLWRYQAAIPVSPRHRVSLGEGFTPMLPLDWNGLRVHFKLEWFNPTSSFKDRGITVMISHLRGQGETHVLEDSSGNGGSSVAAYAAAAGIRAKIIVPAATSAAKILQARAYGAQIELVGGTREQVSDEAIRQSEQIPYASHNWHPFFLQGTKTIAYEMWESLGFRAPDNIVLVAGAGSNILGCDIAFSELLEARQIDRLPKLLVGQPEHWATIADAVNGIDPRSRGPRVPTIAEGASIANPVRLPETVEAIRRSGGAAVTVTEDQIRTAVRKLASRGLYAEPTSSVAAAALDHFLADGTIGPDETTVVILTGAGLKSAEKMAAVFDTDSNPDEESRA</sequence>
<dbReference type="PROSITE" id="PS00165">
    <property type="entry name" value="DEHYDRATASE_SER_THR"/>
    <property type="match status" value="1"/>
</dbReference>
<dbReference type="GeneID" id="96303237"/>